<sequence>MTADQLQYLLGCFEQFLTAEDVVAEMRRRKNPSMKPKISTPCDLYLHNTVSLNLQTPIQPVSSELVNPADITANLLKSLGLDDAAGSSGSAPSFATSSKDTDSVARLHEMFPHLQLSYLKTLISLTEGDFVYAAAIAAECKEQNSMTSSLNEVIEPPIKLLNLEAEEEDKQEKEKHEAPRSNPENMSAFLSNEEFPQESHAGSLDDSCQPEIAPFIRLSPHFLKSVYEEYASELGLPKLLLDFNEMPPEVFDEWVPDENISKQILLSFLGQLGCLKSDRKKNWSSRSWKPNFKFKSSNVEIGANNSANSNVPDLENIMAEESAIRLSVLEQKKHFEKPHARKALDKLVREYPGTDPAIVMETLVRCGFDVDAATACLVSGVLDSATFMAVADTSGFQLETFSTSTPPAVPLQVTSASGDYRTHSTSSPRLSAIIEEDESRWRSLASKSENKRTLAARLRLNRLADQFPSFTKSYLAELFAQFDFNEDKVRHHLESEGYKAQPISSLLPLKEIKEPVDSGSFSLSSVSAEAAQSLNLLELEVAELRENIKQMKTTLAKIRQTCTHPGVIDFYRDESPHFA</sequence>
<protein>
    <recommendedName>
        <fullName evidence="5">CUE domain-containing protein</fullName>
    </recommendedName>
</protein>
<dbReference type="AlphaFoldDB" id="A0A3P7E9X5"/>
<gene>
    <name evidence="3" type="ORF">TTAC_LOCUS2301</name>
</gene>
<reference evidence="3 4" key="1">
    <citation type="submission" date="2018-11" db="EMBL/GenBank/DDBJ databases">
        <authorList>
            <consortium name="Pathogen Informatics"/>
        </authorList>
    </citation>
    <scope>NUCLEOTIDE SEQUENCE [LARGE SCALE GENOMIC DNA]</scope>
</reference>
<name>A0A3P7E9X5_HYDTA</name>
<evidence type="ECO:0000256" key="2">
    <source>
        <dbReference type="SAM" id="MobiDB-lite"/>
    </source>
</evidence>
<feature type="coiled-coil region" evidence="1">
    <location>
        <begin position="527"/>
        <end position="561"/>
    </location>
</feature>
<dbReference type="OrthoDB" id="3231855at2759"/>
<dbReference type="Proteomes" id="UP000274429">
    <property type="component" value="Unassembled WGS sequence"/>
</dbReference>
<feature type="region of interest" description="Disordered" evidence="2">
    <location>
        <begin position="166"/>
        <end position="187"/>
    </location>
</feature>
<proteinExistence type="predicted"/>
<organism evidence="3 4">
    <name type="scientific">Hydatigena taeniaeformis</name>
    <name type="common">Feline tapeworm</name>
    <name type="synonym">Taenia taeniaeformis</name>
    <dbReference type="NCBI Taxonomy" id="6205"/>
    <lineage>
        <taxon>Eukaryota</taxon>
        <taxon>Metazoa</taxon>
        <taxon>Spiralia</taxon>
        <taxon>Lophotrochozoa</taxon>
        <taxon>Platyhelminthes</taxon>
        <taxon>Cestoda</taxon>
        <taxon>Eucestoda</taxon>
        <taxon>Cyclophyllidea</taxon>
        <taxon>Taeniidae</taxon>
        <taxon>Hydatigera</taxon>
    </lineage>
</organism>
<evidence type="ECO:0000256" key="1">
    <source>
        <dbReference type="SAM" id="Coils"/>
    </source>
</evidence>
<accession>A0A3P7E9X5</accession>
<evidence type="ECO:0008006" key="5">
    <source>
        <dbReference type="Google" id="ProtNLM"/>
    </source>
</evidence>
<evidence type="ECO:0000313" key="4">
    <source>
        <dbReference type="Proteomes" id="UP000274429"/>
    </source>
</evidence>
<evidence type="ECO:0000313" key="3">
    <source>
        <dbReference type="EMBL" id="VDM19570.1"/>
    </source>
</evidence>
<dbReference type="EMBL" id="UYWX01000941">
    <property type="protein sequence ID" value="VDM19570.1"/>
    <property type="molecule type" value="Genomic_DNA"/>
</dbReference>
<keyword evidence="4" id="KW-1185">Reference proteome</keyword>
<feature type="compositionally biased region" description="Basic and acidic residues" evidence="2">
    <location>
        <begin position="170"/>
        <end position="179"/>
    </location>
</feature>
<keyword evidence="1" id="KW-0175">Coiled coil</keyword>